<dbReference type="InterPro" id="IPR020556">
    <property type="entry name" value="Amidase_CS"/>
</dbReference>
<feature type="active site" description="Charge relay system" evidence="7">
    <location>
        <position position="127"/>
    </location>
</feature>
<accession>A0AA40F1E2</accession>
<dbReference type="Gene3D" id="3.90.1300.10">
    <property type="entry name" value="Amidase signature (AS) domain"/>
    <property type="match status" value="2"/>
</dbReference>
<evidence type="ECO:0000313" key="9">
    <source>
        <dbReference type="EMBL" id="KAK0749427.1"/>
    </source>
</evidence>
<dbReference type="InterPro" id="IPR004412">
    <property type="entry name" value="GatA"/>
</dbReference>
<keyword evidence="5 7" id="KW-0648">Protein biosynthesis</keyword>
<dbReference type="InterPro" id="IPR000120">
    <property type="entry name" value="Amidase"/>
</dbReference>
<dbReference type="Pfam" id="PF01425">
    <property type="entry name" value="Amidase"/>
    <property type="match status" value="1"/>
</dbReference>
<dbReference type="GO" id="GO:0005524">
    <property type="term" value="F:ATP binding"/>
    <property type="evidence" value="ECO:0007669"/>
    <property type="project" value="UniProtKB-KW"/>
</dbReference>
<comment type="subcellular location">
    <subcellularLocation>
        <location evidence="7">Mitochondrion</location>
    </subcellularLocation>
</comment>
<comment type="catalytic activity">
    <reaction evidence="6 7">
        <text>L-glutamyl-tRNA(Gln) + L-glutamine + ATP + H2O = L-glutaminyl-tRNA(Gln) + L-glutamate + ADP + phosphate + H(+)</text>
        <dbReference type="Rhea" id="RHEA:17521"/>
        <dbReference type="Rhea" id="RHEA-COMP:9681"/>
        <dbReference type="Rhea" id="RHEA-COMP:9684"/>
        <dbReference type="ChEBI" id="CHEBI:15377"/>
        <dbReference type="ChEBI" id="CHEBI:15378"/>
        <dbReference type="ChEBI" id="CHEBI:29985"/>
        <dbReference type="ChEBI" id="CHEBI:30616"/>
        <dbReference type="ChEBI" id="CHEBI:43474"/>
        <dbReference type="ChEBI" id="CHEBI:58359"/>
        <dbReference type="ChEBI" id="CHEBI:78520"/>
        <dbReference type="ChEBI" id="CHEBI:78521"/>
        <dbReference type="ChEBI" id="CHEBI:456216"/>
        <dbReference type="EC" id="6.3.5.7"/>
    </reaction>
</comment>
<dbReference type="PROSITE" id="PS00571">
    <property type="entry name" value="AMIDASES"/>
    <property type="match status" value="1"/>
</dbReference>
<comment type="similarity">
    <text evidence="1 7">Belongs to the amidase family. GatA subfamily.</text>
</comment>
<dbReference type="InterPro" id="IPR023631">
    <property type="entry name" value="Amidase_dom"/>
</dbReference>
<evidence type="ECO:0000256" key="1">
    <source>
        <dbReference type="ARBA" id="ARBA00008069"/>
    </source>
</evidence>
<dbReference type="PANTHER" id="PTHR11895:SF7">
    <property type="entry name" value="GLUTAMYL-TRNA(GLN) AMIDOTRANSFERASE SUBUNIT A, MITOCHONDRIAL"/>
    <property type="match status" value="1"/>
</dbReference>
<keyword evidence="2 7" id="KW-0436">Ligase</keyword>
<feature type="domain" description="Amidase" evidence="8">
    <location>
        <begin position="50"/>
        <end position="192"/>
    </location>
</feature>
<feature type="active site" description="Acyl-ester intermediate" evidence="7">
    <location>
        <position position="151"/>
    </location>
</feature>
<evidence type="ECO:0000256" key="5">
    <source>
        <dbReference type="ARBA" id="ARBA00022917"/>
    </source>
</evidence>
<keyword evidence="3 7" id="KW-0547">Nucleotide-binding</keyword>
<feature type="active site" description="Charge relay system" evidence="7">
    <location>
        <position position="53"/>
    </location>
</feature>
<dbReference type="AlphaFoldDB" id="A0AA40F1E2"/>
<keyword evidence="10" id="KW-1185">Reference proteome</keyword>
<sequence length="443" mass="47245">MRTGFRLRTLCLRCSRGYGVTHNFQQRRLLNHFVSKEEIPFDLPKDAFTLAVKDNIATESLPTTCASPFLTPYTSPFEATIVAQLRERGAVVVGKTNLDEFGMGSHSTHSAFGPVTQPDSDLSPGGSSGGSAVAVATGEAAVALGTDTGGSVRLPAAYTGVVGYKPSYGMLSRHGVVPYANSLDTVGLLSRSYNIAELDPRIRAAWAAAAAAVLGARARVVPVSLPSTRHALSAYYVLAPAEASSNLAKYDGVRYGARAAASDTYAASRAAGFGGEVQRRILLGAYTLSAEAMDNYFRQAQCVRRVVRRDFDRVFRLGNPLVDEEDEAPFDLSDVPEEVEMQSKLGPAQVDFLLCPTAPTLAPGVDEARGMGELEGYVNDVFTVPASLAGLPAVSVPLAVEGDGRWAGLQVVGQFWDDARLLAVAREVREVLGVGRRGREGEW</sequence>
<dbReference type="SUPFAM" id="SSF75304">
    <property type="entry name" value="Amidase signature (AS) enzymes"/>
    <property type="match status" value="1"/>
</dbReference>
<dbReference type="PANTHER" id="PTHR11895">
    <property type="entry name" value="TRANSAMIDASE"/>
    <property type="match status" value="1"/>
</dbReference>
<dbReference type="InterPro" id="IPR036928">
    <property type="entry name" value="AS_sf"/>
</dbReference>
<comment type="subunit">
    <text evidence="7">Subunit of the heterotrimeric GatCAB amidotransferase (AdT) complex, composed of A, B and C subunits.</text>
</comment>
<dbReference type="HAMAP" id="MF_00120">
    <property type="entry name" value="GatA"/>
    <property type="match status" value="1"/>
</dbReference>
<reference evidence="9" key="1">
    <citation type="submission" date="2023-06" db="EMBL/GenBank/DDBJ databases">
        <title>Genome-scale phylogeny and comparative genomics of the fungal order Sordariales.</title>
        <authorList>
            <consortium name="Lawrence Berkeley National Laboratory"/>
            <person name="Hensen N."/>
            <person name="Bonometti L."/>
            <person name="Westerberg I."/>
            <person name="Brannstrom I.O."/>
            <person name="Guillou S."/>
            <person name="Cros-Aarteil S."/>
            <person name="Calhoun S."/>
            <person name="Haridas S."/>
            <person name="Kuo A."/>
            <person name="Mondo S."/>
            <person name="Pangilinan J."/>
            <person name="Riley R."/>
            <person name="LaButti K."/>
            <person name="Andreopoulos B."/>
            <person name="Lipzen A."/>
            <person name="Chen C."/>
            <person name="Yanf M."/>
            <person name="Daum C."/>
            <person name="Ng V."/>
            <person name="Clum A."/>
            <person name="Steindorff A."/>
            <person name="Ohm R."/>
            <person name="Martin F."/>
            <person name="Silar P."/>
            <person name="Natvig D."/>
            <person name="Lalanne C."/>
            <person name="Gautier V."/>
            <person name="Ament-velasquez S.L."/>
            <person name="Kruys A."/>
            <person name="Hutchinson M.I."/>
            <person name="Powell A.J."/>
            <person name="Barry K."/>
            <person name="Miller A.N."/>
            <person name="Grigoriev I.V."/>
            <person name="Debuchy R."/>
            <person name="Gladieux P."/>
            <person name="Thoren M.H."/>
            <person name="Johannesson H."/>
        </authorList>
    </citation>
    <scope>NUCLEOTIDE SEQUENCE</scope>
    <source>
        <strain evidence="9">SMH3187-1</strain>
    </source>
</reference>
<evidence type="ECO:0000256" key="4">
    <source>
        <dbReference type="ARBA" id="ARBA00022840"/>
    </source>
</evidence>
<keyword evidence="7" id="KW-0496">Mitochondrion</keyword>
<comment type="function">
    <text evidence="7">Allows the formation of correctly charged Gln-tRNA(Gln) through the transamidation of misacylated Glu-tRNA(Gln) in the mitochondria. The reaction takes place in the presence of glutamine and ATP through an activated gamma-phospho-Glu-tRNA(Gln).</text>
</comment>
<evidence type="ECO:0000256" key="2">
    <source>
        <dbReference type="ARBA" id="ARBA00022598"/>
    </source>
</evidence>
<dbReference type="EC" id="6.3.5.7" evidence="7"/>
<comment type="caution">
    <text evidence="9">The sequence shown here is derived from an EMBL/GenBank/DDBJ whole genome shotgun (WGS) entry which is preliminary data.</text>
</comment>
<proteinExistence type="inferred from homology"/>
<keyword evidence="4 7" id="KW-0067">ATP-binding</keyword>
<dbReference type="GO" id="GO:0070681">
    <property type="term" value="P:glutaminyl-tRNAGln biosynthesis via transamidation"/>
    <property type="evidence" value="ECO:0007669"/>
    <property type="project" value="UniProtKB-UniRule"/>
</dbReference>
<dbReference type="EMBL" id="JAUKUD010000003">
    <property type="protein sequence ID" value="KAK0749427.1"/>
    <property type="molecule type" value="Genomic_DNA"/>
</dbReference>
<dbReference type="GO" id="GO:0030956">
    <property type="term" value="C:glutamyl-tRNA(Gln) amidotransferase complex"/>
    <property type="evidence" value="ECO:0007669"/>
    <property type="project" value="UniProtKB-UniRule"/>
</dbReference>
<gene>
    <name evidence="9" type="ORF">B0T18DRAFT_479448</name>
</gene>
<evidence type="ECO:0000259" key="8">
    <source>
        <dbReference type="Pfam" id="PF01425"/>
    </source>
</evidence>
<dbReference type="Proteomes" id="UP001172155">
    <property type="component" value="Unassembled WGS sequence"/>
</dbReference>
<dbReference type="GO" id="GO:0032543">
    <property type="term" value="P:mitochondrial translation"/>
    <property type="evidence" value="ECO:0007669"/>
    <property type="project" value="UniProtKB-UniRule"/>
</dbReference>
<evidence type="ECO:0000256" key="7">
    <source>
        <dbReference type="HAMAP-Rule" id="MF_03150"/>
    </source>
</evidence>
<evidence type="ECO:0000256" key="6">
    <source>
        <dbReference type="ARBA" id="ARBA00047407"/>
    </source>
</evidence>
<dbReference type="GO" id="GO:0050567">
    <property type="term" value="F:glutaminyl-tRNA synthase (glutamine-hydrolyzing) activity"/>
    <property type="evidence" value="ECO:0007669"/>
    <property type="project" value="UniProtKB-UniRule"/>
</dbReference>
<evidence type="ECO:0000256" key="3">
    <source>
        <dbReference type="ARBA" id="ARBA00022741"/>
    </source>
</evidence>
<name>A0AA40F1E2_9PEZI</name>
<protein>
    <recommendedName>
        <fullName evidence="7">Glutamyl-tRNA(Gln) amidotransferase subunit A, mitochondrial</fullName>
        <shortName evidence="7">Glu-AdT subunit A</shortName>
        <ecNumber evidence="7">6.3.5.7</ecNumber>
    </recommendedName>
</protein>
<dbReference type="GO" id="GO:0005739">
    <property type="term" value="C:mitochondrion"/>
    <property type="evidence" value="ECO:0007669"/>
    <property type="project" value="UniProtKB-SubCell"/>
</dbReference>
<organism evidence="9 10">
    <name type="scientific">Schizothecium vesticola</name>
    <dbReference type="NCBI Taxonomy" id="314040"/>
    <lineage>
        <taxon>Eukaryota</taxon>
        <taxon>Fungi</taxon>
        <taxon>Dikarya</taxon>
        <taxon>Ascomycota</taxon>
        <taxon>Pezizomycotina</taxon>
        <taxon>Sordariomycetes</taxon>
        <taxon>Sordariomycetidae</taxon>
        <taxon>Sordariales</taxon>
        <taxon>Schizotheciaceae</taxon>
        <taxon>Schizothecium</taxon>
    </lineage>
</organism>
<evidence type="ECO:0000313" key="10">
    <source>
        <dbReference type="Proteomes" id="UP001172155"/>
    </source>
</evidence>